<evidence type="ECO:0000313" key="5">
    <source>
        <dbReference type="EMBL" id="CAI9965945.1"/>
    </source>
</evidence>
<name>A0AA86REW0_9EUKA</name>
<dbReference type="FunFam" id="3.90.940.20:FF:000001">
    <property type="entry name" value="DNA-directed RNA polymerases I, II, and III subunit RPABC1"/>
    <property type="match status" value="1"/>
</dbReference>
<dbReference type="Gene3D" id="3.90.940.20">
    <property type="entry name" value="RPB5-like RNA polymerase subunit"/>
    <property type="match status" value="1"/>
</dbReference>
<comment type="subcellular location">
    <subcellularLocation>
        <location evidence="1">Nucleus</location>
    </subcellularLocation>
</comment>
<dbReference type="SUPFAM" id="SSF55287">
    <property type="entry name" value="RPB5-like RNA polymerase subunit"/>
    <property type="match status" value="1"/>
</dbReference>
<dbReference type="PIRSF" id="PIRSF000747">
    <property type="entry name" value="RPB5"/>
    <property type="match status" value="1"/>
</dbReference>
<dbReference type="InterPro" id="IPR014381">
    <property type="entry name" value="Arch_Rpo5/euc_Rpb5"/>
</dbReference>
<keyword evidence="7" id="KW-1185">Reference proteome</keyword>
<keyword evidence="2" id="KW-0804">Transcription</keyword>
<sequence length="203" mass="23703">MDQAQIQYRVRRTCCEMLYDRKCILLPYGHFKSLREVYDQSFDSFCQQYPSFAWQLIVNSPKQKIATLCLPEFKAAHEQTIIETVKLLDLNRLILIVNSQPKSNQMTRIFDLESKHKVQIEVFTNEQLILNVTKHFLVPKHSVLTEEGKQQVLNKYQVTEKQMPIIVSSDPIAKYLGLNSGQMVQISRESEQGGKYLNFRICK</sequence>
<dbReference type="Gene3D" id="3.40.1340.10">
    <property type="entry name" value="RNA polymerase, Rpb5, N-terminal domain"/>
    <property type="match status" value="1"/>
</dbReference>
<dbReference type="GO" id="GO:0042797">
    <property type="term" value="P:tRNA transcription by RNA polymerase III"/>
    <property type="evidence" value="ECO:0007669"/>
    <property type="project" value="TreeGrafter"/>
</dbReference>
<organism evidence="5">
    <name type="scientific">Hexamita inflata</name>
    <dbReference type="NCBI Taxonomy" id="28002"/>
    <lineage>
        <taxon>Eukaryota</taxon>
        <taxon>Metamonada</taxon>
        <taxon>Diplomonadida</taxon>
        <taxon>Hexamitidae</taxon>
        <taxon>Hexamitinae</taxon>
        <taxon>Hexamita</taxon>
    </lineage>
</organism>
<comment type="caution">
    <text evidence="5">The sequence shown here is derived from an EMBL/GenBank/DDBJ whole genome shotgun (WGS) entry which is preliminary data.</text>
</comment>
<dbReference type="PANTHER" id="PTHR10535:SF0">
    <property type="entry name" value="DNA-DIRECTED RNA POLYMERASES I, II, AND III SUBUNIT RPABC1"/>
    <property type="match status" value="1"/>
</dbReference>
<dbReference type="GO" id="GO:0005665">
    <property type="term" value="C:RNA polymerase II, core complex"/>
    <property type="evidence" value="ECO:0007669"/>
    <property type="project" value="TreeGrafter"/>
</dbReference>
<evidence type="ECO:0000256" key="3">
    <source>
        <dbReference type="ARBA" id="ARBA00025765"/>
    </source>
</evidence>
<evidence type="ECO:0000313" key="6">
    <source>
        <dbReference type="EMBL" id="CAL6064638.1"/>
    </source>
</evidence>
<dbReference type="SUPFAM" id="SSF53036">
    <property type="entry name" value="Eukaryotic RPB5 N-terminal domain"/>
    <property type="match status" value="1"/>
</dbReference>
<reference evidence="5" key="1">
    <citation type="submission" date="2023-06" db="EMBL/GenBank/DDBJ databases">
        <authorList>
            <person name="Kurt Z."/>
        </authorList>
    </citation>
    <scope>NUCLEOTIDE SEQUENCE</scope>
</reference>
<dbReference type="EMBL" id="CATOUU010000997">
    <property type="protein sequence ID" value="CAI9965945.1"/>
    <property type="molecule type" value="Genomic_DNA"/>
</dbReference>
<evidence type="ECO:0000256" key="1">
    <source>
        <dbReference type="ARBA" id="ARBA00004123"/>
    </source>
</evidence>
<dbReference type="GO" id="GO:0005666">
    <property type="term" value="C:RNA polymerase III complex"/>
    <property type="evidence" value="ECO:0007669"/>
    <property type="project" value="TreeGrafter"/>
</dbReference>
<evidence type="ECO:0000259" key="4">
    <source>
        <dbReference type="Pfam" id="PF01191"/>
    </source>
</evidence>
<proteinExistence type="inferred from homology"/>
<evidence type="ECO:0000256" key="2">
    <source>
        <dbReference type="ARBA" id="ARBA00023163"/>
    </source>
</evidence>
<gene>
    <name evidence="6" type="ORF">HINF_LOCUS51452</name>
    <name evidence="5" type="ORF">HINF_LOCUS53590</name>
</gene>
<dbReference type="GO" id="GO:0003899">
    <property type="term" value="F:DNA-directed RNA polymerase activity"/>
    <property type="evidence" value="ECO:0007669"/>
    <property type="project" value="InterPro"/>
</dbReference>
<dbReference type="AlphaFoldDB" id="A0AA86REW0"/>
<dbReference type="InterPro" id="IPR036710">
    <property type="entry name" value="RNA_pol_Rpb5_N_sf"/>
</dbReference>
<dbReference type="GO" id="GO:0003677">
    <property type="term" value="F:DNA binding"/>
    <property type="evidence" value="ECO:0007669"/>
    <property type="project" value="InterPro"/>
</dbReference>
<dbReference type="GO" id="GO:0006362">
    <property type="term" value="P:transcription elongation by RNA polymerase I"/>
    <property type="evidence" value="ECO:0007669"/>
    <property type="project" value="TreeGrafter"/>
</dbReference>
<dbReference type="Pfam" id="PF01191">
    <property type="entry name" value="RNA_pol_Rpb5_C"/>
    <property type="match status" value="1"/>
</dbReference>
<dbReference type="EMBL" id="CAXDID020000251">
    <property type="protein sequence ID" value="CAL6064638.1"/>
    <property type="molecule type" value="Genomic_DNA"/>
</dbReference>
<evidence type="ECO:0000313" key="7">
    <source>
        <dbReference type="Proteomes" id="UP001642409"/>
    </source>
</evidence>
<feature type="domain" description="RNA polymerase subunit H/Rpb5 C-terminal" evidence="4">
    <location>
        <begin position="131"/>
        <end position="202"/>
    </location>
</feature>
<dbReference type="GO" id="GO:0006366">
    <property type="term" value="P:transcription by RNA polymerase II"/>
    <property type="evidence" value="ECO:0007669"/>
    <property type="project" value="TreeGrafter"/>
</dbReference>
<dbReference type="Proteomes" id="UP001642409">
    <property type="component" value="Unassembled WGS sequence"/>
</dbReference>
<dbReference type="InterPro" id="IPR000783">
    <property type="entry name" value="RNA_pol_subH/Rpb5_C"/>
</dbReference>
<dbReference type="InterPro" id="IPR035913">
    <property type="entry name" value="RPB5-like_sf"/>
</dbReference>
<comment type="similarity">
    <text evidence="3">Belongs to the archaeal Rpo5/eukaryotic RPB5 RNA polymerase subunit family.</text>
</comment>
<dbReference type="GO" id="GO:0005736">
    <property type="term" value="C:RNA polymerase I complex"/>
    <property type="evidence" value="ECO:0007669"/>
    <property type="project" value="TreeGrafter"/>
</dbReference>
<protein>
    <submittedName>
        <fullName evidence="5">RNA polymerase II subunit Rpb5a</fullName>
    </submittedName>
    <submittedName>
        <fullName evidence="6">RNA_polymerase II subunit Rpb5a</fullName>
    </submittedName>
</protein>
<accession>A0AA86REW0</accession>
<reference evidence="6 7" key="2">
    <citation type="submission" date="2024-07" db="EMBL/GenBank/DDBJ databases">
        <authorList>
            <person name="Akdeniz Z."/>
        </authorList>
    </citation>
    <scope>NUCLEOTIDE SEQUENCE [LARGE SCALE GENOMIC DNA]</scope>
</reference>
<dbReference type="PANTHER" id="PTHR10535">
    <property type="entry name" value="DNA-DIRECTED RNA POLYMERASES I, II, AND III SUBUNIT RPABC1"/>
    <property type="match status" value="1"/>
</dbReference>